<dbReference type="HOGENOM" id="CLU_836503_0_0_10"/>
<keyword evidence="3" id="KW-1185">Reference proteome</keyword>
<evidence type="ECO:0000313" key="3">
    <source>
        <dbReference type="Proteomes" id="UP000007590"/>
    </source>
</evidence>
<dbReference type="PROSITE" id="PS51257">
    <property type="entry name" value="PROKAR_LIPOPROTEIN"/>
    <property type="match status" value="1"/>
</dbReference>
<organism evidence="2 3">
    <name type="scientific">Solitalea canadensis (strain ATCC 29591 / DSM 3403 / JCM 21819 / LMG 8368 / NBRC 15130 / NCIMB 12057 / USAM 9D)</name>
    <name type="common">Flexibacter canadensis</name>
    <dbReference type="NCBI Taxonomy" id="929556"/>
    <lineage>
        <taxon>Bacteria</taxon>
        <taxon>Pseudomonadati</taxon>
        <taxon>Bacteroidota</taxon>
        <taxon>Sphingobacteriia</taxon>
        <taxon>Sphingobacteriales</taxon>
        <taxon>Sphingobacteriaceae</taxon>
        <taxon>Solitalea</taxon>
    </lineage>
</organism>
<feature type="transmembrane region" description="Helical" evidence="1">
    <location>
        <begin position="279"/>
        <end position="299"/>
    </location>
</feature>
<feature type="transmembrane region" description="Helical" evidence="1">
    <location>
        <begin position="306"/>
        <end position="325"/>
    </location>
</feature>
<gene>
    <name evidence="2" type="ordered locus">Solca_0749</name>
</gene>
<keyword evidence="1" id="KW-0472">Membrane</keyword>
<accession>H8KPH0</accession>
<reference evidence="2" key="1">
    <citation type="submission" date="2012-02" db="EMBL/GenBank/DDBJ databases">
        <title>The complete genome of Solitalea canadensis DSM 3403.</title>
        <authorList>
            <consortium name="US DOE Joint Genome Institute (JGI-PGF)"/>
            <person name="Lucas S."/>
            <person name="Copeland A."/>
            <person name="Lapidus A."/>
            <person name="Glavina del Rio T."/>
            <person name="Dalin E."/>
            <person name="Tice H."/>
            <person name="Bruce D."/>
            <person name="Goodwin L."/>
            <person name="Pitluck S."/>
            <person name="Peters L."/>
            <person name="Ovchinnikova G."/>
            <person name="Lu M."/>
            <person name="Kyrpides N."/>
            <person name="Mavromatis K."/>
            <person name="Ivanova N."/>
            <person name="Brettin T."/>
            <person name="Detter J.C."/>
            <person name="Han C."/>
            <person name="Larimer F."/>
            <person name="Land M."/>
            <person name="Hauser L."/>
            <person name="Markowitz V."/>
            <person name="Cheng J.-F."/>
            <person name="Hugenholtz P."/>
            <person name="Woyke T."/>
            <person name="Wu D."/>
            <person name="Spring S."/>
            <person name="Schroeder M."/>
            <person name="Kopitz M."/>
            <person name="Brambilla E."/>
            <person name="Klenk H.-P."/>
            <person name="Eisen J.A."/>
        </authorList>
    </citation>
    <scope>NUCLEOTIDE SEQUENCE</scope>
    <source>
        <strain evidence="2">DSM 3403</strain>
    </source>
</reference>
<keyword evidence="1" id="KW-0812">Transmembrane</keyword>
<dbReference type="RefSeq" id="WP_014679096.1">
    <property type="nucleotide sequence ID" value="NC_017770.1"/>
</dbReference>
<dbReference type="Proteomes" id="UP000007590">
    <property type="component" value="Chromosome"/>
</dbReference>
<dbReference type="EMBL" id="CP003349">
    <property type="protein sequence ID" value="AFD05868.1"/>
    <property type="molecule type" value="Genomic_DNA"/>
</dbReference>
<evidence type="ECO:0000256" key="1">
    <source>
        <dbReference type="SAM" id="Phobius"/>
    </source>
</evidence>
<name>H8KPH0_SOLCM</name>
<dbReference type="AlphaFoldDB" id="H8KPH0"/>
<protein>
    <submittedName>
        <fullName evidence="2">Uncharacterized protein</fullName>
    </submittedName>
</protein>
<sequence>MKRNFMLAAILITVFTSCKKEESTMLITKVDKGTYLKESEVLFSRIKNKLSPTTVNGSFYQVNSENTTDILAVVKNEMVSFIGETEGQEDVNAFNETLAKLQAEINVAPSLKPVDLPETITEKSADRLINEVFSTFDDQVKTLQLDQGEVVNETTAFRNQLITDITTDAKEVMQSELLKYQESKTAGESTGPQQAFDASGLAFNTDKSLRSTVADFKNSIDDNKTLSHDQKNALYGKANYLLSSLDLTIGLALIQANEDGGNKITEGLFNWLGNVIKTVAKVVIGVAITVAIVTGAVGFSSTGGTYFYTAVAGFGGYLYFTQRIIPWINSWW</sequence>
<dbReference type="KEGG" id="scn:Solca_0749"/>
<proteinExistence type="predicted"/>
<evidence type="ECO:0000313" key="2">
    <source>
        <dbReference type="EMBL" id="AFD05868.1"/>
    </source>
</evidence>
<keyword evidence="1" id="KW-1133">Transmembrane helix</keyword>